<accession>A0AAE1EYR1</accession>
<dbReference type="InterPro" id="IPR052774">
    <property type="entry name" value="Celegans_DevNeuronal_Protein"/>
</dbReference>
<keyword evidence="2" id="KW-0472">Membrane</keyword>
<dbReference type="AlphaFoldDB" id="A0AAE1EYR1"/>
<feature type="region of interest" description="Disordered" evidence="1">
    <location>
        <begin position="656"/>
        <end position="675"/>
    </location>
</feature>
<feature type="domain" description="ZP" evidence="3">
    <location>
        <begin position="246"/>
        <end position="577"/>
    </location>
</feature>
<dbReference type="GO" id="GO:0009653">
    <property type="term" value="P:anatomical structure morphogenesis"/>
    <property type="evidence" value="ECO:0007669"/>
    <property type="project" value="TreeGrafter"/>
</dbReference>
<name>A0AAE1EYR1_PETCI</name>
<dbReference type="InterPro" id="IPR001507">
    <property type="entry name" value="ZP_dom"/>
</dbReference>
<dbReference type="SUPFAM" id="SSF69360">
    <property type="entry name" value="Cell wall binding repeat"/>
    <property type="match status" value="1"/>
</dbReference>
<feature type="compositionally biased region" description="Polar residues" evidence="1">
    <location>
        <begin position="217"/>
        <end position="233"/>
    </location>
</feature>
<evidence type="ECO:0000313" key="4">
    <source>
        <dbReference type="EMBL" id="KAK3864027.1"/>
    </source>
</evidence>
<dbReference type="PANTHER" id="PTHR47327:SF1">
    <property type="entry name" value="RE15579P"/>
    <property type="match status" value="1"/>
</dbReference>
<comment type="caution">
    <text evidence="4">The sequence shown here is derived from an EMBL/GenBank/DDBJ whole genome shotgun (WGS) entry which is preliminary data.</text>
</comment>
<keyword evidence="5" id="KW-1185">Reference proteome</keyword>
<feature type="compositionally biased region" description="Gly residues" evidence="1">
    <location>
        <begin position="117"/>
        <end position="128"/>
    </location>
</feature>
<dbReference type="Gene3D" id="2.60.40.4100">
    <property type="entry name" value="Zona pellucida, ZP-C domain"/>
    <property type="match status" value="1"/>
</dbReference>
<protein>
    <recommendedName>
        <fullName evidence="3">ZP domain-containing protein</fullName>
    </recommendedName>
</protein>
<evidence type="ECO:0000256" key="1">
    <source>
        <dbReference type="SAM" id="MobiDB-lite"/>
    </source>
</evidence>
<dbReference type="PROSITE" id="PS51034">
    <property type="entry name" value="ZP_2"/>
    <property type="match status" value="1"/>
</dbReference>
<dbReference type="SMART" id="SM00241">
    <property type="entry name" value="ZP"/>
    <property type="match status" value="1"/>
</dbReference>
<keyword evidence="2" id="KW-0812">Transmembrane</keyword>
<evidence type="ECO:0000259" key="3">
    <source>
        <dbReference type="PROSITE" id="PS51034"/>
    </source>
</evidence>
<gene>
    <name evidence="4" type="ORF">Pcinc_030252</name>
</gene>
<dbReference type="InterPro" id="IPR042235">
    <property type="entry name" value="ZP-C_dom"/>
</dbReference>
<organism evidence="4 5">
    <name type="scientific">Petrolisthes cinctipes</name>
    <name type="common">Flat porcelain crab</name>
    <dbReference type="NCBI Taxonomy" id="88211"/>
    <lineage>
        <taxon>Eukaryota</taxon>
        <taxon>Metazoa</taxon>
        <taxon>Ecdysozoa</taxon>
        <taxon>Arthropoda</taxon>
        <taxon>Crustacea</taxon>
        <taxon>Multicrustacea</taxon>
        <taxon>Malacostraca</taxon>
        <taxon>Eumalacostraca</taxon>
        <taxon>Eucarida</taxon>
        <taxon>Decapoda</taxon>
        <taxon>Pleocyemata</taxon>
        <taxon>Anomura</taxon>
        <taxon>Galatheoidea</taxon>
        <taxon>Porcellanidae</taxon>
        <taxon>Petrolisthes</taxon>
    </lineage>
</organism>
<reference evidence="4" key="1">
    <citation type="submission" date="2023-10" db="EMBL/GenBank/DDBJ databases">
        <title>Genome assemblies of two species of porcelain crab, Petrolisthes cinctipes and Petrolisthes manimaculis (Anomura: Porcellanidae).</title>
        <authorList>
            <person name="Angst P."/>
        </authorList>
    </citation>
    <scope>NUCLEOTIDE SEQUENCE</scope>
    <source>
        <strain evidence="4">PB745_01</strain>
        <tissue evidence="4">Gill</tissue>
    </source>
</reference>
<dbReference type="Pfam" id="PF25057">
    <property type="entry name" value="CUT_N"/>
    <property type="match status" value="1"/>
</dbReference>
<dbReference type="Proteomes" id="UP001286313">
    <property type="component" value="Unassembled WGS sequence"/>
</dbReference>
<evidence type="ECO:0000256" key="2">
    <source>
        <dbReference type="SAM" id="Phobius"/>
    </source>
</evidence>
<feature type="compositionally biased region" description="Gly residues" evidence="1">
    <location>
        <begin position="142"/>
        <end position="186"/>
    </location>
</feature>
<feature type="region of interest" description="Disordered" evidence="1">
    <location>
        <begin position="205"/>
        <end position="233"/>
    </location>
</feature>
<proteinExistence type="predicted"/>
<evidence type="ECO:0000313" key="5">
    <source>
        <dbReference type="Proteomes" id="UP001286313"/>
    </source>
</evidence>
<feature type="transmembrane region" description="Helical" evidence="2">
    <location>
        <begin position="696"/>
        <end position="718"/>
    </location>
</feature>
<dbReference type="InterPro" id="IPR056953">
    <property type="entry name" value="CUT_N"/>
</dbReference>
<sequence>MEERSGGRIERCRKENYCVEGDGFWREVEGGWRDKRRRVEQEIDWRIEMDGGNRRRMEERGGVWRDAGRRVEEEEEDVWRTMEKGDRWREGIPVEGMEEGVWRRWRKENGESKYVTPGGGSSSSGGGSSSITPRPPITYPGGSTGGYLVGGGSTSVSGGSGGGSSTGGGGSGIISGGGSGSITGGGSTSSGGGFTIGGGGVVVGGGGSGGSSYGTTQTSHTSPTQRPTDTNVNCDPTGVCYDVSVHCKDTRIVVEVATNEPFNGRIYALGRSETCNIQVINSDQFRLDLSMAGQDCNTQSAGGVYTNTVVIQHHSIVMTKTDKIYKIRCTYDMTSKNITFGMLPIRYCCQPPANVVNPMVLLSTPWYYCQPHGTVVNPMVLLSSPWYYCQRYGHVVNTIVLLSTPLSCCQPPRTVVNPLVLLSTLWYCCQASGTVVKPCVFSSSRDPDMIPITSAPEAPPPRIRILDAALREVETVRIGDTLTFRIEIPESTPYGIFARSCVAMAKDSRSTFQIIDDDGCPVEPSIFPQFKKDGYALQSVYEAFRFTESYGVIFQCNVKYCLGLCEPARCQSGRETVLSWGRKKRDVTPLGRRIREANIRKARDMSSMKSVRGHVQETTKEEAMAAAEAMASVSSSNSDEMSISQEILVLDLGDEQSPQYRDPHPQPNRSYRNNSTYTYEGADVTLFETCPTRSSVLALAVTCAILLLIYVLTVFYFVMRKWIRPTKNVR</sequence>
<dbReference type="PANTHER" id="PTHR47327">
    <property type="entry name" value="FI18240P1-RELATED"/>
    <property type="match status" value="1"/>
</dbReference>
<feature type="region of interest" description="Disordered" evidence="1">
    <location>
        <begin position="111"/>
        <end position="186"/>
    </location>
</feature>
<dbReference type="EMBL" id="JAWQEG010003885">
    <property type="protein sequence ID" value="KAK3864027.1"/>
    <property type="molecule type" value="Genomic_DNA"/>
</dbReference>
<keyword evidence="2" id="KW-1133">Transmembrane helix</keyword>